<keyword evidence="6" id="KW-1185">Reference proteome</keyword>
<keyword evidence="3" id="KW-0812">Transmembrane</keyword>
<evidence type="ECO:0000313" key="6">
    <source>
        <dbReference type="Proteomes" id="UP000008672"/>
    </source>
</evidence>
<dbReference type="eggNOG" id="ENOG502QWNZ">
    <property type="taxonomic scope" value="Eukaryota"/>
</dbReference>
<dbReference type="GO" id="GO:0005539">
    <property type="term" value="F:glycosaminoglycan binding"/>
    <property type="evidence" value="ECO:0007669"/>
    <property type="project" value="TreeGrafter"/>
</dbReference>
<dbReference type="GO" id="GO:0001837">
    <property type="term" value="P:epithelial to mesenchymal transition"/>
    <property type="evidence" value="ECO:0007669"/>
    <property type="project" value="TreeGrafter"/>
</dbReference>
<dbReference type="STRING" id="7897.ENSLACP00000005381"/>
<dbReference type="Ensembl" id="ENSLACT00000005428.1">
    <property type="protein sequence ID" value="ENSLACP00000005381.1"/>
    <property type="gene ID" value="ENSLACG00000004785.1"/>
</dbReference>
<feature type="domain" description="ZP" evidence="4">
    <location>
        <begin position="149"/>
        <end position="442"/>
    </location>
</feature>
<dbReference type="EMBL" id="AFYH01241200">
    <property type="status" value="NOT_ANNOTATED_CDS"/>
    <property type="molecule type" value="Genomic_DNA"/>
</dbReference>
<reference evidence="5" key="2">
    <citation type="submission" date="2025-08" db="UniProtKB">
        <authorList>
            <consortium name="Ensembl"/>
        </authorList>
    </citation>
    <scope>IDENTIFICATION</scope>
</reference>
<sequence>ASNTVTVSSDSEGGLSISKTISQGLQLAKNPLHWAKEHGFTTLTSFTKAALANRFLITISSTPEGCFNREIHTTAKALRYFIGNPTMMSQQIPPFLSNFCFFFNYFTRRGRTEPQEDLHSKLGQLRGQLNPSKEAIQEQNGIEAAITVVCLSRKMVVQVKKDILQRLEFMPAEVSLRDPGCRATSNSSHFLLESLLTSCGTAVGFGSGPSVLCHNAMCFIQCIAVAGSSPTPSFWHELHSGNNGFSPLVQFSCVYPVLAPPDLDPGSKMSQSLQAGLNPSSKASRDLQLFSDMQFRVSSVLFSLDLYCSDVFLQRSPSPAIIPINSHIFVQASMAATNSRFSFLIQKCFVSPSSNPEEVPVYPIIEQACPREDSVTFYSSVDNGLPLAEASRHRHRFSFVLRPLYNSSIQFLHCQLVACRKENTGVKGHTKIPMCISLDEACAGNGDTEWDVDPGNLRRTISKPMIVTIEGEKQVLEHRRPMKQVPVAIYQGTDIPVVVGIAFAAFLIGVLFAGALWYIYSRTGKLSASDSLP</sequence>
<evidence type="ECO:0000259" key="4">
    <source>
        <dbReference type="PROSITE" id="PS51034"/>
    </source>
</evidence>
<dbReference type="PANTHER" id="PTHR14002:SF45">
    <property type="entry name" value="ZP DOMAIN-CONTAINING PROTEIN"/>
    <property type="match status" value="1"/>
</dbReference>
<dbReference type="Pfam" id="PF23344">
    <property type="entry name" value="ZP-N"/>
    <property type="match status" value="1"/>
</dbReference>
<dbReference type="GO" id="GO:0017015">
    <property type="term" value="P:regulation of transforming growth factor beta receptor signaling pathway"/>
    <property type="evidence" value="ECO:0007669"/>
    <property type="project" value="TreeGrafter"/>
</dbReference>
<accession>H3A6W0</accession>
<dbReference type="EMBL" id="AFYH01241198">
    <property type="status" value="NOT_ANNOTATED_CDS"/>
    <property type="molecule type" value="Genomic_DNA"/>
</dbReference>
<dbReference type="AlphaFoldDB" id="H3A6W0"/>
<reference evidence="5" key="3">
    <citation type="submission" date="2025-09" db="UniProtKB">
        <authorList>
            <consortium name="Ensembl"/>
        </authorList>
    </citation>
    <scope>IDENTIFICATION</scope>
</reference>
<keyword evidence="3" id="KW-1133">Transmembrane helix</keyword>
<dbReference type="InterPro" id="IPR001507">
    <property type="entry name" value="ZP_dom"/>
</dbReference>
<dbReference type="GO" id="GO:0050431">
    <property type="term" value="F:transforming growth factor beta binding"/>
    <property type="evidence" value="ECO:0007669"/>
    <property type="project" value="TreeGrafter"/>
</dbReference>
<organism evidence="5 6">
    <name type="scientific">Latimeria chalumnae</name>
    <name type="common">Coelacanth</name>
    <dbReference type="NCBI Taxonomy" id="7897"/>
    <lineage>
        <taxon>Eukaryota</taxon>
        <taxon>Metazoa</taxon>
        <taxon>Chordata</taxon>
        <taxon>Craniata</taxon>
        <taxon>Vertebrata</taxon>
        <taxon>Euteleostomi</taxon>
        <taxon>Coelacanthiformes</taxon>
        <taxon>Coelacanthidae</taxon>
        <taxon>Latimeria</taxon>
    </lineage>
</organism>
<dbReference type="Gene3D" id="2.60.40.4100">
    <property type="entry name" value="Zona pellucida, ZP-C domain"/>
    <property type="match status" value="1"/>
</dbReference>
<dbReference type="Bgee" id="ENSLACG00000004785">
    <property type="expression patterns" value="Expressed in pelvic fin and 5 other cell types or tissues"/>
</dbReference>
<evidence type="ECO:0000313" key="5">
    <source>
        <dbReference type="Ensembl" id="ENSLACP00000005381.1"/>
    </source>
</evidence>
<evidence type="ECO:0000256" key="2">
    <source>
        <dbReference type="ARBA" id="ARBA00023157"/>
    </source>
</evidence>
<evidence type="ECO:0000256" key="1">
    <source>
        <dbReference type="ARBA" id="ARBA00022729"/>
    </source>
</evidence>
<dbReference type="Pfam" id="PF00100">
    <property type="entry name" value="Zona_pellucida"/>
    <property type="match status" value="1"/>
</dbReference>
<proteinExistence type="predicted"/>
<name>H3A6W0_LATCH</name>
<feature type="transmembrane region" description="Helical" evidence="3">
    <location>
        <begin position="497"/>
        <end position="520"/>
    </location>
</feature>
<keyword evidence="3" id="KW-0472">Membrane</keyword>
<dbReference type="InterPro" id="IPR055356">
    <property type="entry name" value="ZP-N"/>
</dbReference>
<dbReference type="OMA" id="LESSMEC"/>
<reference evidence="6" key="1">
    <citation type="submission" date="2011-08" db="EMBL/GenBank/DDBJ databases">
        <title>The draft genome of Latimeria chalumnae.</title>
        <authorList>
            <person name="Di Palma F."/>
            <person name="Alfoldi J."/>
            <person name="Johnson J."/>
            <person name="Berlin A."/>
            <person name="Gnerre S."/>
            <person name="Jaffe D."/>
            <person name="MacCallum I."/>
            <person name="Young S."/>
            <person name="Walker B.J."/>
            <person name="Lander E."/>
            <person name="Lindblad-Toh K."/>
        </authorList>
    </citation>
    <scope>NUCLEOTIDE SEQUENCE [LARGE SCALE GENOMIC DNA]</scope>
    <source>
        <strain evidence="6">Wild caught</strain>
    </source>
</reference>
<dbReference type="SMART" id="SM00241">
    <property type="entry name" value="ZP"/>
    <property type="match status" value="1"/>
</dbReference>
<evidence type="ECO:0000256" key="3">
    <source>
        <dbReference type="SAM" id="Phobius"/>
    </source>
</evidence>
<dbReference type="PROSITE" id="PS51034">
    <property type="entry name" value="ZP_2"/>
    <property type="match status" value="1"/>
</dbReference>
<keyword evidence="1" id="KW-0732">Signal</keyword>
<keyword evidence="2" id="KW-1015">Disulfide bond</keyword>
<dbReference type="InterPro" id="IPR042235">
    <property type="entry name" value="ZP-C_dom"/>
</dbReference>
<dbReference type="GO" id="GO:0016477">
    <property type="term" value="P:cell migration"/>
    <property type="evidence" value="ECO:0007669"/>
    <property type="project" value="TreeGrafter"/>
</dbReference>
<dbReference type="GO" id="GO:0005114">
    <property type="term" value="F:type II transforming growth factor beta receptor binding"/>
    <property type="evidence" value="ECO:0007669"/>
    <property type="project" value="TreeGrafter"/>
</dbReference>
<dbReference type="HOGENOM" id="CLU_018613_0_0_1"/>
<dbReference type="InParanoid" id="H3A6W0"/>
<dbReference type="GO" id="GO:0007179">
    <property type="term" value="P:transforming growth factor beta receptor signaling pathway"/>
    <property type="evidence" value="ECO:0007669"/>
    <property type="project" value="TreeGrafter"/>
</dbReference>
<dbReference type="GeneTree" id="ENSGT00530000063861"/>
<dbReference type="PANTHER" id="PTHR14002">
    <property type="entry name" value="ENDOGLIN/TGF-BETA RECEPTOR TYPE III"/>
    <property type="match status" value="1"/>
</dbReference>
<dbReference type="EMBL" id="AFYH01241199">
    <property type="status" value="NOT_ANNOTATED_CDS"/>
    <property type="molecule type" value="Genomic_DNA"/>
</dbReference>
<dbReference type="Proteomes" id="UP000008672">
    <property type="component" value="Unassembled WGS sequence"/>
</dbReference>
<protein>
    <recommendedName>
        <fullName evidence="4">ZP domain-containing protein</fullName>
    </recommendedName>
</protein>
<dbReference type="Gene3D" id="2.60.40.3210">
    <property type="entry name" value="Zona pellucida, ZP-N domain"/>
    <property type="match status" value="1"/>
</dbReference>
<dbReference type="InterPro" id="IPR055355">
    <property type="entry name" value="ZP-C"/>
</dbReference>
<dbReference type="GO" id="GO:0005024">
    <property type="term" value="F:transforming growth factor beta receptor activity"/>
    <property type="evidence" value="ECO:0007669"/>
    <property type="project" value="TreeGrafter"/>
</dbReference>